<name>A0A2M7BTP5_9BACT</name>
<evidence type="ECO:0000313" key="9">
    <source>
        <dbReference type="EMBL" id="PIV08858.1"/>
    </source>
</evidence>
<dbReference type="GO" id="GO:0016020">
    <property type="term" value="C:membrane"/>
    <property type="evidence" value="ECO:0007669"/>
    <property type="project" value="UniProtKB-SubCell"/>
</dbReference>
<feature type="transmembrane region" description="Helical" evidence="7">
    <location>
        <begin position="214"/>
        <end position="236"/>
    </location>
</feature>
<comment type="caution">
    <text evidence="9">The sequence shown here is derived from an EMBL/GenBank/DDBJ whole genome shotgun (WGS) entry which is preliminary data.</text>
</comment>
<dbReference type="GO" id="GO:0006813">
    <property type="term" value="P:potassium ion transport"/>
    <property type="evidence" value="ECO:0007669"/>
    <property type="project" value="InterPro"/>
</dbReference>
<dbReference type="InterPro" id="IPR036291">
    <property type="entry name" value="NAD(P)-bd_dom_sf"/>
</dbReference>
<dbReference type="InterPro" id="IPR003148">
    <property type="entry name" value="RCK_N"/>
</dbReference>
<dbReference type="Gene3D" id="1.20.1530.20">
    <property type="match status" value="1"/>
</dbReference>
<feature type="transmembrane region" description="Helical" evidence="7">
    <location>
        <begin position="60"/>
        <end position="76"/>
    </location>
</feature>
<dbReference type="PANTHER" id="PTHR42751:SF6">
    <property type="entry name" value="CONSERVED INTEGRAL MEMBRANE TRANSPORT PROTEIN-RELATED"/>
    <property type="match status" value="1"/>
</dbReference>
<reference evidence="10" key="1">
    <citation type="submission" date="2017-09" db="EMBL/GenBank/DDBJ databases">
        <title>Depth-based differentiation of microbial function through sediment-hosted aquifers and enrichment of novel symbionts in the deep terrestrial subsurface.</title>
        <authorList>
            <person name="Probst A.J."/>
            <person name="Ladd B."/>
            <person name="Jarett J.K."/>
            <person name="Geller-Mcgrath D.E."/>
            <person name="Sieber C.M.K."/>
            <person name="Emerson J.B."/>
            <person name="Anantharaman K."/>
            <person name="Thomas B.C."/>
            <person name="Malmstrom R."/>
            <person name="Stieglmeier M."/>
            <person name="Klingl A."/>
            <person name="Woyke T."/>
            <person name="Ryan C.M."/>
            <person name="Banfield J.F."/>
        </authorList>
    </citation>
    <scope>NUCLEOTIDE SEQUENCE [LARGE SCALE GENOMIC DNA]</scope>
</reference>
<dbReference type="Pfam" id="PF00999">
    <property type="entry name" value="Na_H_Exchanger"/>
    <property type="match status" value="1"/>
</dbReference>
<dbReference type="EMBL" id="PEVA01000021">
    <property type="protein sequence ID" value="PIV08858.1"/>
    <property type="molecule type" value="Genomic_DNA"/>
</dbReference>
<dbReference type="Gene3D" id="3.40.50.720">
    <property type="entry name" value="NAD(P)-binding Rossmann-like Domain"/>
    <property type="match status" value="1"/>
</dbReference>
<feature type="transmembrane region" description="Helical" evidence="7">
    <location>
        <begin position="181"/>
        <end position="202"/>
    </location>
</feature>
<evidence type="ECO:0000313" key="10">
    <source>
        <dbReference type="Proteomes" id="UP000230119"/>
    </source>
</evidence>
<feature type="transmembrane region" description="Helical" evidence="7">
    <location>
        <begin position="6"/>
        <end position="26"/>
    </location>
</feature>
<keyword evidence="4 7" id="KW-0812">Transmembrane</keyword>
<dbReference type="GO" id="GO:0015297">
    <property type="term" value="F:antiporter activity"/>
    <property type="evidence" value="ECO:0007669"/>
    <property type="project" value="InterPro"/>
</dbReference>
<proteinExistence type="inferred from homology"/>
<feature type="transmembrane region" description="Helical" evidence="7">
    <location>
        <begin position="149"/>
        <end position="169"/>
    </location>
</feature>
<feature type="transmembrane region" description="Helical" evidence="7">
    <location>
        <begin position="299"/>
        <end position="318"/>
    </location>
</feature>
<dbReference type="Pfam" id="PF02254">
    <property type="entry name" value="TrkA_N"/>
    <property type="match status" value="1"/>
</dbReference>
<evidence type="ECO:0000256" key="1">
    <source>
        <dbReference type="ARBA" id="ARBA00004141"/>
    </source>
</evidence>
<protein>
    <recommendedName>
        <fullName evidence="8">RCK N-terminal domain-containing protein</fullName>
    </recommendedName>
</protein>
<feature type="domain" description="RCK N-terminal" evidence="8">
    <location>
        <begin position="420"/>
        <end position="536"/>
    </location>
</feature>
<organism evidence="9 10">
    <name type="scientific">Candidatus Roizmanbacteria bacterium CG03_land_8_20_14_0_80_39_12</name>
    <dbReference type="NCBI Taxonomy" id="1974847"/>
    <lineage>
        <taxon>Bacteria</taxon>
        <taxon>Candidatus Roizmaniibacteriota</taxon>
    </lineage>
</organism>
<feature type="transmembrane region" description="Helical" evidence="7">
    <location>
        <begin position="31"/>
        <end position="48"/>
    </location>
</feature>
<dbReference type="Proteomes" id="UP000230119">
    <property type="component" value="Unassembled WGS sequence"/>
</dbReference>
<keyword evidence="3" id="KW-0813">Transport</keyword>
<dbReference type="PROSITE" id="PS51201">
    <property type="entry name" value="RCK_N"/>
    <property type="match status" value="1"/>
</dbReference>
<comment type="similarity">
    <text evidence="2">Belongs to the monovalent cation:proton antiporter 2 (CPA2) transporter (TC 2.A.37) family.</text>
</comment>
<evidence type="ECO:0000256" key="2">
    <source>
        <dbReference type="ARBA" id="ARBA00005551"/>
    </source>
</evidence>
<comment type="subcellular location">
    <subcellularLocation>
        <location evidence="1">Membrane</location>
        <topology evidence="1">Multi-pass membrane protein</topology>
    </subcellularLocation>
</comment>
<evidence type="ECO:0000256" key="6">
    <source>
        <dbReference type="ARBA" id="ARBA00023136"/>
    </source>
</evidence>
<feature type="transmembrane region" description="Helical" evidence="7">
    <location>
        <begin position="88"/>
        <end position="112"/>
    </location>
</feature>
<evidence type="ECO:0000256" key="4">
    <source>
        <dbReference type="ARBA" id="ARBA00022692"/>
    </source>
</evidence>
<feature type="transmembrane region" description="Helical" evidence="7">
    <location>
        <begin position="360"/>
        <end position="379"/>
    </location>
</feature>
<dbReference type="GO" id="GO:1902600">
    <property type="term" value="P:proton transmembrane transport"/>
    <property type="evidence" value="ECO:0007669"/>
    <property type="project" value="InterPro"/>
</dbReference>
<dbReference type="PANTHER" id="PTHR42751">
    <property type="entry name" value="SODIUM/HYDROGEN EXCHANGER FAMILY/TRKA DOMAIN PROTEIN"/>
    <property type="match status" value="1"/>
</dbReference>
<evidence type="ECO:0000256" key="3">
    <source>
        <dbReference type="ARBA" id="ARBA00022448"/>
    </source>
</evidence>
<feature type="transmembrane region" description="Helical" evidence="7">
    <location>
        <begin position="118"/>
        <end position="137"/>
    </location>
</feature>
<dbReference type="InterPro" id="IPR038770">
    <property type="entry name" value="Na+/solute_symporter_sf"/>
</dbReference>
<gene>
    <name evidence="9" type="ORF">COS52_00520</name>
</gene>
<evidence type="ECO:0000259" key="8">
    <source>
        <dbReference type="PROSITE" id="PS51201"/>
    </source>
</evidence>
<dbReference type="SUPFAM" id="SSF51735">
    <property type="entry name" value="NAD(P)-binding Rossmann-fold domains"/>
    <property type="match status" value="1"/>
</dbReference>
<evidence type="ECO:0000256" key="7">
    <source>
        <dbReference type="SAM" id="Phobius"/>
    </source>
</evidence>
<feature type="transmembrane region" description="Helical" evidence="7">
    <location>
        <begin position="274"/>
        <end position="293"/>
    </location>
</feature>
<evidence type="ECO:0000256" key="5">
    <source>
        <dbReference type="ARBA" id="ARBA00022989"/>
    </source>
</evidence>
<sequence>MGELPASLFFNATMFLLVPLFVAVVFKKNKVSPIVGYMLGGIILSNFFGKFTNHEVIDSFAYFGILLLLFTVGLETQFDRMLSLKKYIVYGGLLQITVSAVFVSVISAFFGFNFIQSLLIGIALSSSSTTVVAKIIQDKGEEGSFVGELAIGILMFQDLAFIPFMVLFNSLTVEHQAPMQIIIKIVGDMVFASLILAFAYYMGKRIAPYLFNRFALLSRELLNLLIILSIFLVAYLSTLFHISPFISIFVAGIIVSQTAEHYHIFSQMRPFRDILSVIFFIYIGMNVDLGVLFPSLAPMLLFVTIVMLGKALIVFFIFTSFKFHSKLSTYLSLYLFQIDEDAFILVSVAYANKLFTQEQYMFVISSVLISLLFTPMLIAKKEKIYKRFWHLVSRFLPFVHTYVTKRIDRDKSTIDSLDIKNHIILCGYGRIGSHVGRALLLAEIPFVAIDYNFQTVEKAKKLGVNIIYGDPTDSDMLDYAECESATAIVLALPDRFAQENIVMNAKKLNPTIVIISRVHRTLDHKRMKDLGVRVVIQPEFEASLSIIRKLMMLKHVSKDDIIKHIAYFKREHEGL</sequence>
<keyword evidence="6 7" id="KW-0472">Membrane</keyword>
<keyword evidence="5 7" id="KW-1133">Transmembrane helix</keyword>
<accession>A0A2M7BTP5</accession>
<dbReference type="AlphaFoldDB" id="A0A2M7BTP5"/>
<dbReference type="InterPro" id="IPR006153">
    <property type="entry name" value="Cation/H_exchanger_TM"/>
</dbReference>